<dbReference type="Gramene" id="OBART09G03730.1">
    <property type="protein sequence ID" value="OBART09G03730.1"/>
    <property type="gene ID" value="OBART09G03730"/>
</dbReference>
<dbReference type="EnsemblPlants" id="OBART09G03730.1">
    <property type="protein sequence ID" value="OBART09G03730.1"/>
    <property type="gene ID" value="OBART09G03730"/>
</dbReference>
<dbReference type="AlphaFoldDB" id="A0A0D3H4N2"/>
<reference evidence="1" key="1">
    <citation type="journal article" date="2009" name="Rice">
        <title>De Novo Next Generation Sequencing of Plant Genomes.</title>
        <authorList>
            <person name="Rounsley S."/>
            <person name="Marri P.R."/>
            <person name="Yu Y."/>
            <person name="He R."/>
            <person name="Sisneros N."/>
            <person name="Goicoechea J.L."/>
            <person name="Lee S.J."/>
            <person name="Angelova A."/>
            <person name="Kudrna D."/>
            <person name="Luo M."/>
            <person name="Affourtit J."/>
            <person name="Desany B."/>
            <person name="Knight J."/>
            <person name="Niazi F."/>
            <person name="Egholm M."/>
            <person name="Wing R.A."/>
        </authorList>
    </citation>
    <scope>NUCLEOTIDE SEQUENCE [LARGE SCALE GENOMIC DNA]</scope>
    <source>
        <strain evidence="1">cv. IRGC 105608</strain>
    </source>
</reference>
<organism evidence="1">
    <name type="scientific">Oryza barthii</name>
    <dbReference type="NCBI Taxonomy" id="65489"/>
    <lineage>
        <taxon>Eukaryota</taxon>
        <taxon>Viridiplantae</taxon>
        <taxon>Streptophyta</taxon>
        <taxon>Embryophyta</taxon>
        <taxon>Tracheophyta</taxon>
        <taxon>Spermatophyta</taxon>
        <taxon>Magnoliopsida</taxon>
        <taxon>Liliopsida</taxon>
        <taxon>Poales</taxon>
        <taxon>Poaceae</taxon>
        <taxon>BOP clade</taxon>
        <taxon>Oryzoideae</taxon>
        <taxon>Oryzeae</taxon>
        <taxon>Oryzinae</taxon>
        <taxon>Oryza</taxon>
    </lineage>
</organism>
<protein>
    <submittedName>
        <fullName evidence="1">Uncharacterized protein</fullName>
    </submittedName>
</protein>
<dbReference type="PaxDb" id="65489-OBART09G03730.1"/>
<sequence>MQYCGRGQLAVTELSGYDGPGSSTTVMVAVPLAESSSSGAMERRGRRQWHALGAAVVVQNRRAWE</sequence>
<name>A0A0D3H4N2_9ORYZ</name>
<dbReference type="Proteomes" id="UP000026960">
    <property type="component" value="Chromosome 9"/>
</dbReference>
<proteinExistence type="predicted"/>
<keyword evidence="2" id="KW-1185">Reference proteome</keyword>
<evidence type="ECO:0000313" key="2">
    <source>
        <dbReference type="Proteomes" id="UP000026960"/>
    </source>
</evidence>
<reference evidence="1" key="2">
    <citation type="submission" date="2015-03" db="UniProtKB">
        <authorList>
            <consortium name="EnsemblPlants"/>
        </authorList>
    </citation>
    <scope>IDENTIFICATION</scope>
</reference>
<evidence type="ECO:0000313" key="1">
    <source>
        <dbReference type="EnsemblPlants" id="OBART09G03730.1"/>
    </source>
</evidence>
<dbReference type="HOGENOM" id="CLU_2853299_0_0_1"/>
<accession>A0A0D3H4N2</accession>